<proteinExistence type="predicted"/>
<evidence type="ECO:0000313" key="3">
    <source>
        <dbReference type="Proteomes" id="UP000193922"/>
    </source>
</evidence>
<dbReference type="AlphaFoldDB" id="A0A1Y1W3N1"/>
<keyword evidence="1" id="KW-1133">Transmembrane helix</keyword>
<dbReference type="GeneID" id="63805732"/>
<comment type="caution">
    <text evidence="2">The sequence shown here is derived from an EMBL/GenBank/DDBJ whole genome shotgun (WGS) entry which is preliminary data.</text>
</comment>
<organism evidence="2 3">
    <name type="scientific">Linderina pennispora</name>
    <dbReference type="NCBI Taxonomy" id="61395"/>
    <lineage>
        <taxon>Eukaryota</taxon>
        <taxon>Fungi</taxon>
        <taxon>Fungi incertae sedis</taxon>
        <taxon>Zoopagomycota</taxon>
        <taxon>Kickxellomycotina</taxon>
        <taxon>Kickxellomycetes</taxon>
        <taxon>Kickxellales</taxon>
        <taxon>Kickxellaceae</taxon>
        <taxon>Linderina</taxon>
    </lineage>
</organism>
<accession>A0A1Y1W3N1</accession>
<sequence length="69" mass="7634">MCANHFRKNPKGGGCSPVHHRGELSPVTMSEDHINIMAPSSALLASYSAPKHIFLSLFLYFSFLLLPTF</sequence>
<gene>
    <name evidence="2" type="ORF">DL89DRAFT_27362</name>
</gene>
<name>A0A1Y1W3N1_9FUNG</name>
<dbReference type="Proteomes" id="UP000193922">
    <property type="component" value="Unassembled WGS sequence"/>
</dbReference>
<reference evidence="2 3" key="1">
    <citation type="submission" date="2016-07" db="EMBL/GenBank/DDBJ databases">
        <title>Pervasive Adenine N6-methylation of Active Genes in Fungi.</title>
        <authorList>
            <consortium name="DOE Joint Genome Institute"/>
            <person name="Mondo S.J."/>
            <person name="Dannebaum R.O."/>
            <person name="Kuo R.C."/>
            <person name="Labutti K."/>
            <person name="Haridas S."/>
            <person name="Kuo A."/>
            <person name="Salamov A."/>
            <person name="Ahrendt S.R."/>
            <person name="Lipzen A."/>
            <person name="Sullivan W."/>
            <person name="Andreopoulos W.B."/>
            <person name="Clum A."/>
            <person name="Lindquist E."/>
            <person name="Daum C."/>
            <person name="Ramamoorthy G.K."/>
            <person name="Gryganskyi A."/>
            <person name="Culley D."/>
            <person name="Magnuson J.K."/>
            <person name="James T.Y."/>
            <person name="O'Malley M.A."/>
            <person name="Stajich J.E."/>
            <person name="Spatafora J.W."/>
            <person name="Visel A."/>
            <person name="Grigoriev I.V."/>
        </authorList>
    </citation>
    <scope>NUCLEOTIDE SEQUENCE [LARGE SCALE GENOMIC DNA]</scope>
    <source>
        <strain evidence="2 3">ATCC 12442</strain>
    </source>
</reference>
<keyword evidence="3" id="KW-1185">Reference proteome</keyword>
<keyword evidence="1" id="KW-0812">Transmembrane</keyword>
<evidence type="ECO:0000313" key="2">
    <source>
        <dbReference type="EMBL" id="ORX68153.1"/>
    </source>
</evidence>
<dbReference type="RefSeq" id="XP_040741967.1">
    <property type="nucleotide sequence ID" value="XM_040889084.1"/>
</dbReference>
<evidence type="ECO:0000256" key="1">
    <source>
        <dbReference type="SAM" id="Phobius"/>
    </source>
</evidence>
<dbReference type="EMBL" id="MCFD01000010">
    <property type="protein sequence ID" value="ORX68153.1"/>
    <property type="molecule type" value="Genomic_DNA"/>
</dbReference>
<protein>
    <submittedName>
        <fullName evidence="2">Uncharacterized protein</fullName>
    </submittedName>
</protein>
<keyword evidence="1" id="KW-0472">Membrane</keyword>
<feature type="transmembrane region" description="Helical" evidence="1">
    <location>
        <begin position="49"/>
        <end position="66"/>
    </location>
</feature>